<organism evidence="1 2">
    <name type="scientific">Macroventuria anomochaeta</name>
    <dbReference type="NCBI Taxonomy" id="301207"/>
    <lineage>
        <taxon>Eukaryota</taxon>
        <taxon>Fungi</taxon>
        <taxon>Dikarya</taxon>
        <taxon>Ascomycota</taxon>
        <taxon>Pezizomycotina</taxon>
        <taxon>Dothideomycetes</taxon>
        <taxon>Pleosporomycetidae</taxon>
        <taxon>Pleosporales</taxon>
        <taxon>Pleosporineae</taxon>
        <taxon>Didymellaceae</taxon>
        <taxon>Macroventuria</taxon>
    </lineage>
</organism>
<name>A0ACB6RL03_9PLEO</name>
<sequence length="208" mass="23464">MAVPLDNTKTALTCMHLQHDDRQLLEQLHHFQRCLNGIQQRLYEKSVTIQNLQENFNRERSAMAYEISTLKMKLALEERKGELVARERKNSSVNEEGVSDGTIAGTNKLQDGLEQAEERTSKPPLADCRKVQHQALEPKSQKEQAHTLVQRRLETAASTSPLAIGTESWEPAHETALPSVEHAPQQGQGQGQGQRKRTKRPLRRGDCS</sequence>
<accession>A0ACB6RL03</accession>
<gene>
    <name evidence="1" type="ORF">BU25DRAFT_415692</name>
</gene>
<comment type="caution">
    <text evidence="1">The sequence shown here is derived from an EMBL/GenBank/DDBJ whole genome shotgun (WGS) entry which is preliminary data.</text>
</comment>
<dbReference type="EMBL" id="MU006750">
    <property type="protein sequence ID" value="KAF2621839.1"/>
    <property type="molecule type" value="Genomic_DNA"/>
</dbReference>
<proteinExistence type="predicted"/>
<dbReference type="Proteomes" id="UP000799754">
    <property type="component" value="Unassembled WGS sequence"/>
</dbReference>
<reference evidence="1" key="1">
    <citation type="journal article" date="2020" name="Stud. Mycol.">
        <title>101 Dothideomycetes genomes: a test case for predicting lifestyles and emergence of pathogens.</title>
        <authorList>
            <person name="Haridas S."/>
            <person name="Albert R."/>
            <person name="Binder M."/>
            <person name="Bloem J."/>
            <person name="Labutti K."/>
            <person name="Salamov A."/>
            <person name="Andreopoulos B."/>
            <person name="Baker S."/>
            <person name="Barry K."/>
            <person name="Bills G."/>
            <person name="Bluhm B."/>
            <person name="Cannon C."/>
            <person name="Castanera R."/>
            <person name="Culley D."/>
            <person name="Daum C."/>
            <person name="Ezra D."/>
            <person name="Gonzalez J."/>
            <person name="Henrissat B."/>
            <person name="Kuo A."/>
            <person name="Liang C."/>
            <person name="Lipzen A."/>
            <person name="Lutzoni F."/>
            <person name="Magnuson J."/>
            <person name="Mondo S."/>
            <person name="Nolan M."/>
            <person name="Ohm R."/>
            <person name="Pangilinan J."/>
            <person name="Park H.-J."/>
            <person name="Ramirez L."/>
            <person name="Alfaro M."/>
            <person name="Sun H."/>
            <person name="Tritt A."/>
            <person name="Yoshinaga Y."/>
            <person name="Zwiers L.-H."/>
            <person name="Turgeon B."/>
            <person name="Goodwin S."/>
            <person name="Spatafora J."/>
            <person name="Crous P."/>
            <person name="Grigoriev I."/>
        </authorList>
    </citation>
    <scope>NUCLEOTIDE SEQUENCE</scope>
    <source>
        <strain evidence="1">CBS 525.71</strain>
    </source>
</reference>
<protein>
    <submittedName>
        <fullName evidence="1">Uncharacterized protein</fullName>
    </submittedName>
</protein>
<keyword evidence="2" id="KW-1185">Reference proteome</keyword>
<evidence type="ECO:0000313" key="1">
    <source>
        <dbReference type="EMBL" id="KAF2621839.1"/>
    </source>
</evidence>
<evidence type="ECO:0000313" key="2">
    <source>
        <dbReference type="Proteomes" id="UP000799754"/>
    </source>
</evidence>